<keyword evidence="5 6" id="KW-0472">Membrane</keyword>
<name>A0A023FMM0_AMBCJ</name>
<feature type="transmembrane region" description="Helical" evidence="6">
    <location>
        <begin position="6"/>
        <end position="26"/>
    </location>
</feature>
<evidence type="ECO:0000256" key="3">
    <source>
        <dbReference type="ARBA" id="ARBA00022692"/>
    </source>
</evidence>
<keyword evidence="3 6" id="KW-0812">Transmembrane</keyword>
<evidence type="ECO:0000256" key="2">
    <source>
        <dbReference type="ARBA" id="ARBA00007279"/>
    </source>
</evidence>
<dbReference type="InterPro" id="IPR018614">
    <property type="entry name" value="KRTCAP2"/>
</dbReference>
<evidence type="ECO:0000256" key="6">
    <source>
        <dbReference type="SAM" id="Phobius"/>
    </source>
</evidence>
<evidence type="ECO:0000256" key="4">
    <source>
        <dbReference type="ARBA" id="ARBA00022989"/>
    </source>
</evidence>
<feature type="transmembrane region" description="Helical" evidence="6">
    <location>
        <begin position="75"/>
        <end position="108"/>
    </location>
</feature>
<organism evidence="7">
    <name type="scientific">Amblyomma cajennense</name>
    <name type="common">Cayenne tick</name>
    <name type="synonym">Acarus cajennensis</name>
    <dbReference type="NCBI Taxonomy" id="34607"/>
    <lineage>
        <taxon>Eukaryota</taxon>
        <taxon>Metazoa</taxon>
        <taxon>Ecdysozoa</taxon>
        <taxon>Arthropoda</taxon>
        <taxon>Chelicerata</taxon>
        <taxon>Arachnida</taxon>
        <taxon>Acari</taxon>
        <taxon>Parasitiformes</taxon>
        <taxon>Ixodida</taxon>
        <taxon>Ixodoidea</taxon>
        <taxon>Ixodidae</taxon>
        <taxon>Amblyomminae</taxon>
        <taxon>Amblyomma</taxon>
    </lineage>
</organism>
<dbReference type="GO" id="GO:0016020">
    <property type="term" value="C:membrane"/>
    <property type="evidence" value="ECO:0007669"/>
    <property type="project" value="UniProtKB-SubCell"/>
</dbReference>
<evidence type="ECO:0000256" key="1">
    <source>
        <dbReference type="ARBA" id="ARBA00004141"/>
    </source>
</evidence>
<sequence>MAVSTGTSAVLSSCLFMLLFAAMQIYKAHLASSQPMTILGGFLGSVLFMLILTAVSNTETHFFGKNFQTKLIPEVLICLVIAMVASGMVHRVCVTTCLIFSLVALYYISRISIKVHGTGVAPVTANSFPKGKKAK</sequence>
<evidence type="ECO:0000256" key="5">
    <source>
        <dbReference type="ARBA" id="ARBA00023136"/>
    </source>
</evidence>
<keyword evidence="4 6" id="KW-1133">Transmembrane helix</keyword>
<protein>
    <submittedName>
        <fullName evidence="7">Putative conserved membrane protein</fullName>
    </submittedName>
</protein>
<evidence type="ECO:0000313" key="7">
    <source>
        <dbReference type="EMBL" id="JAC22479.1"/>
    </source>
</evidence>
<dbReference type="PANTHER" id="PTHR32001">
    <property type="entry name" value="KERATINOCYTE-ASSOCIATED PROTEIN 2"/>
    <property type="match status" value="1"/>
</dbReference>
<comment type="subcellular location">
    <subcellularLocation>
        <location evidence="1">Membrane</location>
        <topology evidence="1">Multi-pass membrane protein</topology>
    </subcellularLocation>
</comment>
<dbReference type="Pfam" id="PF09775">
    <property type="entry name" value="Keratin_assoc"/>
    <property type="match status" value="1"/>
</dbReference>
<accession>A0A023FMM0</accession>
<comment type="similarity">
    <text evidence="2">Belongs to the KRTCAP2 family.</text>
</comment>
<proteinExistence type="evidence at transcript level"/>
<dbReference type="EMBL" id="GBBK01002003">
    <property type="protein sequence ID" value="JAC22479.1"/>
    <property type="molecule type" value="mRNA"/>
</dbReference>
<dbReference type="AlphaFoldDB" id="A0A023FMM0"/>
<dbReference type="PANTHER" id="PTHR32001:SF1">
    <property type="entry name" value="KERATINOCYTE-ASSOCIATED PROTEIN 2"/>
    <property type="match status" value="1"/>
</dbReference>
<reference evidence="7" key="1">
    <citation type="submission" date="2014-03" db="EMBL/GenBank/DDBJ databases">
        <title>The sialotranscriptome of Amblyomma triste, Amblyomma parvum and Amblyomma cajennense ticks, uncovered by 454-based RNA-seq.</title>
        <authorList>
            <person name="Garcia G.R."/>
            <person name="Gardinassi L.G."/>
            <person name="Ribeiro J.M."/>
            <person name="Anatriello E."/>
            <person name="Ferreira B.R."/>
            <person name="Moreira H.N."/>
            <person name="Mafra C."/>
            <person name="Olegario M.M."/>
            <person name="Szabo P.J."/>
            <person name="Miranda-Santos I.K."/>
            <person name="Maruyama S.R."/>
        </authorList>
    </citation>
    <scope>NUCLEOTIDE SEQUENCE</scope>
    <source>
        <strain evidence="7">Uberlandia</strain>
        <tissue evidence="7">Salivary glands</tissue>
    </source>
</reference>
<feature type="transmembrane region" description="Helical" evidence="6">
    <location>
        <begin position="38"/>
        <end position="55"/>
    </location>
</feature>